<name>A0A1T5F6M6_9SPHI</name>
<evidence type="ECO:0000256" key="1">
    <source>
        <dbReference type="SAM" id="SignalP"/>
    </source>
</evidence>
<organism evidence="2 3">
    <name type="scientific">Sphingobacterium nematocida</name>
    <dbReference type="NCBI Taxonomy" id="1513896"/>
    <lineage>
        <taxon>Bacteria</taxon>
        <taxon>Pseudomonadati</taxon>
        <taxon>Bacteroidota</taxon>
        <taxon>Sphingobacteriia</taxon>
        <taxon>Sphingobacteriales</taxon>
        <taxon>Sphingobacteriaceae</taxon>
        <taxon>Sphingobacterium</taxon>
    </lineage>
</organism>
<keyword evidence="1" id="KW-0732">Signal</keyword>
<dbReference type="AlphaFoldDB" id="A0A1T5F6M6"/>
<dbReference type="OrthoDB" id="353549at2"/>
<dbReference type="RefSeq" id="WP_079644307.1">
    <property type="nucleotide sequence ID" value="NZ_FUZF01000014.1"/>
</dbReference>
<gene>
    <name evidence="2" type="ORF">SAMN05660841_03073</name>
</gene>
<reference evidence="3" key="1">
    <citation type="submission" date="2017-02" db="EMBL/GenBank/DDBJ databases">
        <authorList>
            <person name="Varghese N."/>
            <person name="Submissions S."/>
        </authorList>
    </citation>
    <scope>NUCLEOTIDE SEQUENCE [LARGE SCALE GENOMIC DNA]</scope>
    <source>
        <strain evidence="3">DSM 24091</strain>
    </source>
</reference>
<evidence type="ECO:0000313" key="2">
    <source>
        <dbReference type="EMBL" id="SKB91688.1"/>
    </source>
</evidence>
<dbReference type="InterPro" id="IPR038434">
    <property type="entry name" value="YARHG_sf"/>
</dbReference>
<dbReference type="Proteomes" id="UP000190150">
    <property type="component" value="Unassembled WGS sequence"/>
</dbReference>
<sequence length="454" mass="53658">MKKFLLIIITVFLLLAKVEMVLAQCPCTNTKETSYWEPNLKNSYKTGVYGGYNGNFGNTINGVYVASDKDSIYQIKILIEPHSYGTFVHFQHISFSKKEFTFNNTDVQCSELPNVKDGGWFGRNIFKPKKSVNKRFLASEFFKGAKYFKVDNRHFYELYKCDKEYRYGIMNRARELYYRKVYWQPDGNYPEISLFNLGQKDLKKYNKEQLAEMRNEVFARYNYAFKEDGKWYKIFDKLGNYRWNYFKDVSPFLTTLEIANLDYTKRFLSADYYDNQQQNDFLDFWQSFRKIVLEQHMEKLKTQVKFPFDVHGEDEEAVIKINKEQFEKAWSIILLQESYDINYEGKPTTSLTKSIFNLSGAFDDIMIKTKQNFINNLNFARINDEWKISSANVGFEAYKTIEKLMKSCNSNIEPQNQSVENENNLQEPEIIFPASPNDIIIEAYKQINLLGNQL</sequence>
<accession>A0A1T5F6M6</accession>
<dbReference type="EMBL" id="FUZF01000014">
    <property type="protein sequence ID" value="SKB91688.1"/>
    <property type="molecule type" value="Genomic_DNA"/>
</dbReference>
<dbReference type="STRING" id="1513896.SAMN05660841_03073"/>
<feature type="signal peptide" evidence="1">
    <location>
        <begin position="1"/>
        <end position="23"/>
    </location>
</feature>
<proteinExistence type="predicted"/>
<protein>
    <submittedName>
        <fullName evidence="2">YARHG domain-containing protein</fullName>
    </submittedName>
</protein>
<keyword evidence="3" id="KW-1185">Reference proteome</keyword>
<dbReference type="Gene3D" id="1.20.58.1690">
    <property type="match status" value="1"/>
</dbReference>
<evidence type="ECO:0000313" key="3">
    <source>
        <dbReference type="Proteomes" id="UP000190150"/>
    </source>
</evidence>
<feature type="chain" id="PRO_5012459507" evidence="1">
    <location>
        <begin position="24"/>
        <end position="454"/>
    </location>
</feature>